<dbReference type="SMART" id="SM00354">
    <property type="entry name" value="HTH_LACI"/>
    <property type="match status" value="1"/>
</dbReference>
<dbReference type="Pfam" id="PF13377">
    <property type="entry name" value="Peripla_BP_3"/>
    <property type="match status" value="1"/>
</dbReference>
<dbReference type="InterPro" id="IPR010982">
    <property type="entry name" value="Lambda_DNA-bd_dom_sf"/>
</dbReference>
<dbReference type="InterPro" id="IPR046335">
    <property type="entry name" value="LacI/GalR-like_sensor"/>
</dbReference>
<dbReference type="PROSITE" id="PS00356">
    <property type="entry name" value="HTH_LACI_1"/>
    <property type="match status" value="1"/>
</dbReference>
<dbReference type="GO" id="GO:0000976">
    <property type="term" value="F:transcription cis-regulatory region binding"/>
    <property type="evidence" value="ECO:0007669"/>
    <property type="project" value="TreeGrafter"/>
</dbReference>
<dbReference type="AlphaFoldDB" id="A0A3N2AQA9"/>
<evidence type="ECO:0000313" key="5">
    <source>
        <dbReference type="EMBL" id="ROR65176.1"/>
    </source>
</evidence>
<evidence type="ECO:0000256" key="1">
    <source>
        <dbReference type="ARBA" id="ARBA00023015"/>
    </source>
</evidence>
<keyword evidence="6" id="KW-1185">Reference proteome</keyword>
<dbReference type="Pfam" id="PF00356">
    <property type="entry name" value="LacI"/>
    <property type="match status" value="1"/>
</dbReference>
<evidence type="ECO:0000256" key="3">
    <source>
        <dbReference type="ARBA" id="ARBA00023163"/>
    </source>
</evidence>
<feature type="domain" description="HTH lacI-type" evidence="4">
    <location>
        <begin position="6"/>
        <end position="60"/>
    </location>
</feature>
<comment type="caution">
    <text evidence="5">The sequence shown here is derived from an EMBL/GenBank/DDBJ whole genome shotgun (WGS) entry which is preliminary data.</text>
</comment>
<protein>
    <submittedName>
        <fullName evidence="5">LacI family transcriptional regulator</fullName>
    </submittedName>
</protein>
<dbReference type="GO" id="GO:0003700">
    <property type="term" value="F:DNA-binding transcription factor activity"/>
    <property type="evidence" value="ECO:0007669"/>
    <property type="project" value="TreeGrafter"/>
</dbReference>
<dbReference type="Gene3D" id="1.10.260.40">
    <property type="entry name" value="lambda repressor-like DNA-binding domains"/>
    <property type="match status" value="1"/>
</dbReference>
<dbReference type="SUPFAM" id="SSF47413">
    <property type="entry name" value="lambda repressor-like DNA-binding domains"/>
    <property type="match status" value="1"/>
</dbReference>
<dbReference type="EMBL" id="RKHJ01000001">
    <property type="protein sequence ID" value="ROR65176.1"/>
    <property type="molecule type" value="Genomic_DNA"/>
</dbReference>
<dbReference type="CDD" id="cd01392">
    <property type="entry name" value="HTH_LacI"/>
    <property type="match status" value="1"/>
</dbReference>
<accession>A0A3N2AQA9</accession>
<dbReference type="InterPro" id="IPR028082">
    <property type="entry name" value="Peripla_BP_I"/>
</dbReference>
<keyword evidence="2" id="KW-0238">DNA-binding</keyword>
<gene>
    <name evidence="5" type="ORF">EDD26_0538</name>
</gene>
<name>A0A3N2AQA9_9MICO</name>
<dbReference type="Proteomes" id="UP000275456">
    <property type="component" value="Unassembled WGS sequence"/>
</dbReference>
<dbReference type="PANTHER" id="PTHR30146">
    <property type="entry name" value="LACI-RELATED TRANSCRIPTIONAL REPRESSOR"/>
    <property type="match status" value="1"/>
</dbReference>
<dbReference type="Gene3D" id="3.40.50.2300">
    <property type="match status" value="2"/>
</dbReference>
<keyword evidence="3" id="KW-0804">Transcription</keyword>
<proteinExistence type="predicted"/>
<organism evidence="5 6">
    <name type="scientific">Agrococcus jenensis</name>
    <dbReference type="NCBI Taxonomy" id="46353"/>
    <lineage>
        <taxon>Bacteria</taxon>
        <taxon>Bacillati</taxon>
        <taxon>Actinomycetota</taxon>
        <taxon>Actinomycetes</taxon>
        <taxon>Micrococcales</taxon>
        <taxon>Microbacteriaceae</taxon>
        <taxon>Agrococcus</taxon>
    </lineage>
</organism>
<reference evidence="5 6" key="1">
    <citation type="submission" date="2018-11" db="EMBL/GenBank/DDBJ databases">
        <title>Sequencing the genomes of 1000 actinobacteria strains.</title>
        <authorList>
            <person name="Klenk H.-P."/>
        </authorList>
    </citation>
    <scope>NUCLEOTIDE SEQUENCE [LARGE SCALE GENOMIC DNA]</scope>
    <source>
        <strain evidence="5 6">DSM 9580</strain>
    </source>
</reference>
<evidence type="ECO:0000259" key="4">
    <source>
        <dbReference type="PROSITE" id="PS50932"/>
    </source>
</evidence>
<keyword evidence="1" id="KW-0805">Transcription regulation</keyword>
<dbReference type="InterPro" id="IPR000843">
    <property type="entry name" value="HTH_LacI"/>
</dbReference>
<dbReference type="SUPFAM" id="SSF53822">
    <property type="entry name" value="Periplasmic binding protein-like I"/>
    <property type="match status" value="1"/>
</dbReference>
<dbReference type="RefSeq" id="WP_123696291.1">
    <property type="nucleotide sequence ID" value="NZ_RKHJ01000001.1"/>
</dbReference>
<dbReference type="OrthoDB" id="252678at2"/>
<sequence length="334" mass="34366">MTTARPTLRDVAAATGVSVAAASMALRGLPGVSDATRERVLEAARELRYEPNASARSLRTASYRTMGLLLPSTGGTSPYYAEFAFGVVDAAHARGWSVILLPRPAADAPAAAHVDGFVIIDAAAGDAAVDALLDDGRPVVSGERVARAVPSLVASVTADHASATVELLDHLSAAGAARIAALLPPADTAWGAEVAEAHRAWCAERGLPALMTTIGFEPDAREVEAATRRLLEDAAVDAILTVPSGTAGPVAAAAARDGRRVGVDLLLAAYVDEPALSLLTPQVTALDLHEREHGARCAAELIDALSGAEPGAALRTLRPTLVARASTREGRPRP</sequence>
<evidence type="ECO:0000256" key="2">
    <source>
        <dbReference type="ARBA" id="ARBA00023125"/>
    </source>
</evidence>
<evidence type="ECO:0000313" key="6">
    <source>
        <dbReference type="Proteomes" id="UP000275456"/>
    </source>
</evidence>
<dbReference type="PANTHER" id="PTHR30146:SF153">
    <property type="entry name" value="LACTOSE OPERON REPRESSOR"/>
    <property type="match status" value="1"/>
</dbReference>
<dbReference type="PROSITE" id="PS50932">
    <property type="entry name" value="HTH_LACI_2"/>
    <property type="match status" value="1"/>
</dbReference>